<evidence type="ECO:0000256" key="3">
    <source>
        <dbReference type="ARBA" id="ARBA00022722"/>
    </source>
</evidence>
<comment type="similarity">
    <text evidence="1 6">Belongs to the XseB family.</text>
</comment>
<sequence length="73" mass="8605">MSKENLNFESALKRLEAVAKKLEEENLSLEEALKYFEEGMKLSKFCNEQLSQAENKVKIIMKDNELKEMEDFE</sequence>
<dbReference type="PANTHER" id="PTHR34137:SF1">
    <property type="entry name" value="EXODEOXYRIBONUCLEASE 7 SMALL SUBUNIT"/>
    <property type="match status" value="1"/>
</dbReference>
<dbReference type="InterPro" id="IPR003761">
    <property type="entry name" value="Exonuc_VII_S"/>
</dbReference>
<dbReference type="Proteomes" id="UP000194141">
    <property type="component" value="Unassembled WGS sequence"/>
</dbReference>
<keyword evidence="4 6" id="KW-0378">Hydrolase</keyword>
<dbReference type="PIRSF" id="PIRSF006488">
    <property type="entry name" value="Exonuc_VII_S"/>
    <property type="match status" value="1"/>
</dbReference>
<evidence type="ECO:0000256" key="7">
    <source>
        <dbReference type="SAM" id="Coils"/>
    </source>
</evidence>
<comment type="subunit">
    <text evidence="6">Heterooligomer composed of large and small subunits.</text>
</comment>
<dbReference type="GO" id="GO:0005829">
    <property type="term" value="C:cytosol"/>
    <property type="evidence" value="ECO:0007669"/>
    <property type="project" value="TreeGrafter"/>
</dbReference>
<reference evidence="8 9" key="1">
    <citation type="journal article" date="2017" name="Front. Microbiol.">
        <title>Genome Sequence of Desulfurella amilsii Strain TR1 and Comparative Genomics of Desulfurellaceae Family.</title>
        <authorList>
            <person name="Florentino A.P."/>
            <person name="Stams A.J."/>
            <person name="Sanchez-Andrea I."/>
        </authorList>
    </citation>
    <scope>NUCLEOTIDE SEQUENCE [LARGE SCALE GENOMIC DNA]</scope>
    <source>
        <strain evidence="8 9">TR1</strain>
    </source>
</reference>
<dbReference type="InterPro" id="IPR037004">
    <property type="entry name" value="Exonuc_VII_ssu_sf"/>
</dbReference>
<dbReference type="OrthoDB" id="5523157at2"/>
<keyword evidence="3 6" id="KW-0540">Nuclease</keyword>
<feature type="coiled-coil region" evidence="7">
    <location>
        <begin position="5"/>
        <end position="70"/>
    </location>
</feature>
<dbReference type="EC" id="3.1.11.6" evidence="6"/>
<dbReference type="GO" id="GO:0009318">
    <property type="term" value="C:exodeoxyribonuclease VII complex"/>
    <property type="evidence" value="ECO:0007669"/>
    <property type="project" value="UniProtKB-UniRule"/>
</dbReference>
<comment type="subcellular location">
    <subcellularLocation>
        <location evidence="6">Cytoplasm</location>
    </subcellularLocation>
</comment>
<comment type="catalytic activity">
    <reaction evidence="6">
        <text>Exonucleolytic cleavage in either 5'- to 3'- or 3'- to 5'-direction to yield nucleoside 5'-phosphates.</text>
        <dbReference type="EC" id="3.1.11.6"/>
    </reaction>
</comment>
<dbReference type="SUPFAM" id="SSF116842">
    <property type="entry name" value="XseB-like"/>
    <property type="match status" value="1"/>
</dbReference>
<keyword evidence="9" id="KW-1185">Reference proteome</keyword>
<dbReference type="RefSeq" id="WP_086034478.1">
    <property type="nucleotide sequence ID" value="NZ_MDSU01000018.1"/>
</dbReference>
<dbReference type="EMBL" id="MDSU01000018">
    <property type="protein sequence ID" value="OSS42215.1"/>
    <property type="molecule type" value="Genomic_DNA"/>
</dbReference>
<accession>A0A1X4XXG8</accession>
<dbReference type="GO" id="GO:0008855">
    <property type="term" value="F:exodeoxyribonuclease VII activity"/>
    <property type="evidence" value="ECO:0007669"/>
    <property type="project" value="UniProtKB-UniRule"/>
</dbReference>
<keyword evidence="2 6" id="KW-0963">Cytoplasm</keyword>
<evidence type="ECO:0000256" key="4">
    <source>
        <dbReference type="ARBA" id="ARBA00022801"/>
    </source>
</evidence>
<name>A0A1X4XXG8_9BACT</name>
<keyword evidence="5 6" id="KW-0269">Exonuclease</keyword>
<protein>
    <recommendedName>
        <fullName evidence="6">Exodeoxyribonuclease 7 small subunit</fullName>
        <ecNumber evidence="6">3.1.11.6</ecNumber>
    </recommendedName>
    <alternativeName>
        <fullName evidence="6">Exodeoxyribonuclease VII small subunit</fullName>
        <shortName evidence="6">Exonuclease VII small subunit</shortName>
    </alternativeName>
</protein>
<comment type="caution">
    <text evidence="8">The sequence shown here is derived from an EMBL/GenBank/DDBJ whole genome shotgun (WGS) entry which is preliminary data.</text>
</comment>
<keyword evidence="7" id="KW-0175">Coiled coil</keyword>
<comment type="function">
    <text evidence="6">Bidirectionally degrades single-stranded DNA into large acid-insoluble oligonucleotides, which are then degraded further into small acid-soluble oligonucleotides.</text>
</comment>
<dbReference type="Gene3D" id="1.10.287.1040">
    <property type="entry name" value="Exonuclease VII, small subunit"/>
    <property type="match status" value="1"/>
</dbReference>
<dbReference type="STRING" id="1562698.DESAMIL20_1768"/>
<dbReference type="Pfam" id="PF02609">
    <property type="entry name" value="Exonuc_VII_S"/>
    <property type="match status" value="1"/>
</dbReference>
<evidence type="ECO:0000256" key="2">
    <source>
        <dbReference type="ARBA" id="ARBA00022490"/>
    </source>
</evidence>
<dbReference type="GO" id="GO:0006308">
    <property type="term" value="P:DNA catabolic process"/>
    <property type="evidence" value="ECO:0007669"/>
    <property type="project" value="UniProtKB-UniRule"/>
</dbReference>
<dbReference type="PANTHER" id="PTHR34137">
    <property type="entry name" value="EXODEOXYRIBONUCLEASE 7 SMALL SUBUNIT"/>
    <property type="match status" value="1"/>
</dbReference>
<dbReference type="NCBIfam" id="TIGR01280">
    <property type="entry name" value="xseB"/>
    <property type="match status" value="1"/>
</dbReference>
<evidence type="ECO:0000256" key="1">
    <source>
        <dbReference type="ARBA" id="ARBA00009998"/>
    </source>
</evidence>
<proteinExistence type="inferred from homology"/>
<dbReference type="HAMAP" id="MF_00337">
    <property type="entry name" value="Exonuc_7_S"/>
    <property type="match status" value="1"/>
</dbReference>
<evidence type="ECO:0000256" key="5">
    <source>
        <dbReference type="ARBA" id="ARBA00022839"/>
    </source>
</evidence>
<evidence type="ECO:0000256" key="6">
    <source>
        <dbReference type="HAMAP-Rule" id="MF_00337"/>
    </source>
</evidence>
<dbReference type="AlphaFoldDB" id="A0A1X4XXG8"/>
<gene>
    <name evidence="6" type="primary">xseB</name>
    <name evidence="8" type="ORF">DESAMIL20_1768</name>
</gene>
<evidence type="ECO:0000313" key="8">
    <source>
        <dbReference type="EMBL" id="OSS42215.1"/>
    </source>
</evidence>
<evidence type="ECO:0000313" key="9">
    <source>
        <dbReference type="Proteomes" id="UP000194141"/>
    </source>
</evidence>
<organism evidence="8 9">
    <name type="scientific">Desulfurella amilsii</name>
    <dbReference type="NCBI Taxonomy" id="1562698"/>
    <lineage>
        <taxon>Bacteria</taxon>
        <taxon>Pseudomonadati</taxon>
        <taxon>Campylobacterota</taxon>
        <taxon>Desulfurellia</taxon>
        <taxon>Desulfurellales</taxon>
        <taxon>Desulfurellaceae</taxon>
        <taxon>Desulfurella</taxon>
    </lineage>
</organism>